<reference evidence="2" key="1">
    <citation type="submission" date="2013-02" db="EMBL/GenBank/DDBJ databases">
        <title>Comparative genomics of Borrelia species.</title>
        <authorList>
            <person name="Schwan T.G."/>
            <person name="Raffel S.J."/>
            <person name="Porcella S.F."/>
        </authorList>
    </citation>
    <scope>NUCLEOTIDE SEQUENCE</scope>
    <source>
        <strain evidence="2">DOU</strain>
        <plasmid evidence="2">unnamed</plasmid>
    </source>
</reference>
<dbReference type="AlphaFoldDB" id="W5SRT3"/>
<organism evidence="2">
    <name type="scientific">Borrelia crocidurae DOU</name>
    <dbReference type="NCBI Taxonomy" id="1293575"/>
    <lineage>
        <taxon>Bacteria</taxon>
        <taxon>Pseudomonadati</taxon>
        <taxon>Spirochaetota</taxon>
        <taxon>Spirochaetia</taxon>
        <taxon>Spirochaetales</taxon>
        <taxon>Borreliaceae</taxon>
        <taxon>Borrelia</taxon>
    </lineage>
</organism>
<geneLocation type="plasmid" evidence="2">
    <name>unnamed</name>
</geneLocation>
<gene>
    <name evidence="2" type="ORF">BCD_1705</name>
</gene>
<keyword evidence="1" id="KW-0812">Transmembrane</keyword>
<name>W5SRT3_9SPIR</name>
<dbReference type="RefSeq" id="WP_172642013.1">
    <property type="nucleotide sequence ID" value="NZ_CP004335.1"/>
</dbReference>
<feature type="transmembrane region" description="Helical" evidence="1">
    <location>
        <begin position="21"/>
        <end position="38"/>
    </location>
</feature>
<keyword evidence="1" id="KW-0472">Membrane</keyword>
<evidence type="ECO:0000256" key="1">
    <source>
        <dbReference type="SAM" id="Phobius"/>
    </source>
</evidence>
<keyword evidence="1" id="KW-1133">Transmembrane helix</keyword>
<dbReference type="EMBL" id="CP004335">
    <property type="protein sequence ID" value="AHH07771.1"/>
    <property type="molecule type" value="Genomic_DNA"/>
</dbReference>
<evidence type="ECO:0000313" key="2">
    <source>
        <dbReference type="EMBL" id="AHH07771.1"/>
    </source>
</evidence>
<protein>
    <submittedName>
        <fullName evidence="2">Uncharacterized protein</fullName>
    </submittedName>
</protein>
<sequence>MKEGKIEEEVREYERGEIKRVRRIVKGIMVMVVMVMLMRSSSCEKWWCCC</sequence>
<proteinExistence type="predicted"/>
<accession>W5SRT3</accession>
<dbReference type="HOGENOM" id="CLU_3115179_0_0_12"/>
<keyword evidence="2" id="KW-0614">Plasmid</keyword>